<accession>A0ABD2MT03</accession>
<dbReference type="AlphaFoldDB" id="A0ABD2MT03"/>
<feature type="non-terminal residue" evidence="1">
    <location>
        <position position="1"/>
    </location>
</feature>
<gene>
    <name evidence="1" type="ORF">HHI36_008434</name>
</gene>
<reference evidence="1 2" key="1">
    <citation type="journal article" date="2021" name="BMC Biol.">
        <title>Horizontally acquired antibacterial genes associated with adaptive radiation of ladybird beetles.</title>
        <authorList>
            <person name="Li H.S."/>
            <person name="Tang X.F."/>
            <person name="Huang Y.H."/>
            <person name="Xu Z.Y."/>
            <person name="Chen M.L."/>
            <person name="Du X.Y."/>
            <person name="Qiu B.Y."/>
            <person name="Chen P.T."/>
            <person name="Zhang W."/>
            <person name="Slipinski A."/>
            <person name="Escalona H.E."/>
            <person name="Waterhouse R.M."/>
            <person name="Zwick A."/>
            <person name="Pang H."/>
        </authorList>
    </citation>
    <scope>NUCLEOTIDE SEQUENCE [LARGE SCALE GENOMIC DNA]</scope>
    <source>
        <strain evidence="1">SYSU2018</strain>
    </source>
</reference>
<organism evidence="1 2">
    <name type="scientific">Cryptolaemus montrouzieri</name>
    <dbReference type="NCBI Taxonomy" id="559131"/>
    <lineage>
        <taxon>Eukaryota</taxon>
        <taxon>Metazoa</taxon>
        <taxon>Ecdysozoa</taxon>
        <taxon>Arthropoda</taxon>
        <taxon>Hexapoda</taxon>
        <taxon>Insecta</taxon>
        <taxon>Pterygota</taxon>
        <taxon>Neoptera</taxon>
        <taxon>Endopterygota</taxon>
        <taxon>Coleoptera</taxon>
        <taxon>Polyphaga</taxon>
        <taxon>Cucujiformia</taxon>
        <taxon>Coccinelloidea</taxon>
        <taxon>Coccinellidae</taxon>
        <taxon>Scymninae</taxon>
        <taxon>Scymnini</taxon>
        <taxon>Cryptolaemus</taxon>
    </lineage>
</organism>
<sequence>APEEARSRACKPSHGVHATAAQLGVRALGPVWRLRRRIESSRALPLLSVLLSAHTPSQLPGHSSGARSRRPTLFASLYVKISLRLAGRSLTYMWRIFCEQIHFRTSTNLRHAVALSLSDYLAATSGYSKKLD</sequence>
<name>A0ABD2MT03_9CUCU</name>
<keyword evidence="2" id="KW-1185">Reference proteome</keyword>
<protein>
    <submittedName>
        <fullName evidence="1">Uncharacterized protein</fullName>
    </submittedName>
</protein>
<proteinExistence type="predicted"/>
<evidence type="ECO:0000313" key="1">
    <source>
        <dbReference type="EMBL" id="KAL3269362.1"/>
    </source>
</evidence>
<dbReference type="Proteomes" id="UP001516400">
    <property type="component" value="Unassembled WGS sequence"/>
</dbReference>
<evidence type="ECO:0000313" key="2">
    <source>
        <dbReference type="Proteomes" id="UP001516400"/>
    </source>
</evidence>
<comment type="caution">
    <text evidence="1">The sequence shown here is derived from an EMBL/GenBank/DDBJ whole genome shotgun (WGS) entry which is preliminary data.</text>
</comment>
<dbReference type="EMBL" id="JABFTP020000021">
    <property type="protein sequence ID" value="KAL3269362.1"/>
    <property type="molecule type" value="Genomic_DNA"/>
</dbReference>